<accession>A0A553PKE4</accession>
<organism evidence="2 3">
    <name type="scientific">Tigriopus californicus</name>
    <name type="common">Marine copepod</name>
    <dbReference type="NCBI Taxonomy" id="6832"/>
    <lineage>
        <taxon>Eukaryota</taxon>
        <taxon>Metazoa</taxon>
        <taxon>Ecdysozoa</taxon>
        <taxon>Arthropoda</taxon>
        <taxon>Crustacea</taxon>
        <taxon>Multicrustacea</taxon>
        <taxon>Hexanauplia</taxon>
        <taxon>Copepoda</taxon>
        <taxon>Harpacticoida</taxon>
        <taxon>Harpacticidae</taxon>
        <taxon>Tigriopus</taxon>
    </lineage>
</organism>
<evidence type="ECO:0000256" key="1">
    <source>
        <dbReference type="SAM" id="MobiDB-lite"/>
    </source>
</evidence>
<evidence type="ECO:0000313" key="2">
    <source>
        <dbReference type="EMBL" id="TRY78152.1"/>
    </source>
</evidence>
<dbReference type="EMBL" id="VCGU01000003">
    <property type="protein sequence ID" value="TRY78152.1"/>
    <property type="molecule type" value="Genomic_DNA"/>
</dbReference>
<name>A0A553PKE4_TIGCA</name>
<sequence length="132" mass="14875">MPSRITSTIVLISLFDHGHEDNKQQRHGPTRGRDRRVGVLEEPPVLTMEISSLVSESGPRGMSRRMKVVSDRHWSLEVNLQDGSLNVGQHSGHLKSYCGSHENRCRRLNQDTFSLTSVVSVEILDTLDCVRL</sequence>
<keyword evidence="3" id="KW-1185">Reference proteome</keyword>
<protein>
    <submittedName>
        <fullName evidence="2">Uncharacterized protein</fullName>
    </submittedName>
</protein>
<reference evidence="2 3" key="1">
    <citation type="journal article" date="2018" name="Nat. Ecol. Evol.">
        <title>Genomic signatures of mitonuclear coevolution across populations of Tigriopus californicus.</title>
        <authorList>
            <person name="Barreto F.S."/>
            <person name="Watson E.T."/>
            <person name="Lima T.G."/>
            <person name="Willett C.S."/>
            <person name="Edmands S."/>
            <person name="Li W."/>
            <person name="Burton R.S."/>
        </authorList>
    </citation>
    <scope>NUCLEOTIDE SEQUENCE [LARGE SCALE GENOMIC DNA]</scope>
    <source>
        <strain evidence="2 3">San Diego</strain>
    </source>
</reference>
<gene>
    <name evidence="2" type="ORF">TCAL_15339</name>
</gene>
<proteinExistence type="predicted"/>
<evidence type="ECO:0000313" key="3">
    <source>
        <dbReference type="Proteomes" id="UP000318571"/>
    </source>
</evidence>
<dbReference type="Proteomes" id="UP000318571">
    <property type="component" value="Chromosome 11"/>
</dbReference>
<comment type="caution">
    <text evidence="2">The sequence shown here is derived from an EMBL/GenBank/DDBJ whole genome shotgun (WGS) entry which is preliminary data.</text>
</comment>
<dbReference type="AlphaFoldDB" id="A0A553PKE4"/>
<feature type="region of interest" description="Disordered" evidence="1">
    <location>
        <begin position="16"/>
        <end position="38"/>
    </location>
</feature>